<protein>
    <recommendedName>
        <fullName evidence="3">lactoylglutathione lyase</fullName>
        <ecNumber evidence="3">4.4.1.5</ecNumber>
    </recommendedName>
    <alternativeName>
        <fullName evidence="8">Aldoketomutase</fullName>
    </alternativeName>
    <alternativeName>
        <fullName evidence="7">Ketone-aldehyde mutase</fullName>
    </alternativeName>
    <alternativeName>
        <fullName evidence="9">Methylglyoxalase</fullName>
    </alternativeName>
    <alternativeName>
        <fullName evidence="10">S-D-lactoylglutathione methylglyoxal lyase</fullName>
    </alternativeName>
</protein>
<comment type="similarity">
    <text evidence="2">Belongs to the glyoxalase I family.</text>
</comment>
<dbReference type="PROSITE" id="PS00934">
    <property type="entry name" value="GLYOXALASE_I_1"/>
    <property type="match status" value="1"/>
</dbReference>
<dbReference type="PROSITE" id="PS51819">
    <property type="entry name" value="VOC"/>
    <property type="match status" value="1"/>
</dbReference>
<evidence type="ECO:0000256" key="9">
    <source>
        <dbReference type="ARBA" id="ARBA00032460"/>
    </source>
</evidence>
<comment type="cofactor">
    <cofactor evidence="12">
        <name>Zn(2+)</name>
        <dbReference type="ChEBI" id="CHEBI:29105"/>
    </cofactor>
    <text evidence="12">Binds 1 zinc ion per subunit. In the homodimer, two zinc ions are bound between subunits.</text>
</comment>
<dbReference type="InterPro" id="IPR018146">
    <property type="entry name" value="Glyoxalase_1_CS"/>
</dbReference>
<keyword evidence="15" id="KW-1185">Reference proteome</keyword>
<dbReference type="GO" id="GO:0004462">
    <property type="term" value="F:lactoylglutathione lyase activity"/>
    <property type="evidence" value="ECO:0007669"/>
    <property type="project" value="UniProtKB-EC"/>
</dbReference>
<evidence type="ECO:0000256" key="12">
    <source>
        <dbReference type="PIRSR" id="PIRSR604361-3"/>
    </source>
</evidence>
<keyword evidence="4 12" id="KW-0479">Metal-binding</keyword>
<dbReference type="Pfam" id="PF00462">
    <property type="entry name" value="Glutaredoxin"/>
    <property type="match status" value="1"/>
</dbReference>
<dbReference type="PANTHER" id="PTHR10374:SF30">
    <property type="entry name" value="LACTOYLGLUTATHIONE LYASE"/>
    <property type="match status" value="1"/>
</dbReference>
<evidence type="ECO:0000256" key="5">
    <source>
        <dbReference type="ARBA" id="ARBA00022833"/>
    </source>
</evidence>
<dbReference type="GO" id="GO:0016491">
    <property type="term" value="F:oxidoreductase activity"/>
    <property type="evidence" value="ECO:0007669"/>
    <property type="project" value="UniProtKB-ARBA"/>
</dbReference>
<feature type="domain" description="VOC" evidence="13">
    <location>
        <begin position="32"/>
        <end position="183"/>
    </location>
</feature>
<feature type="binding site" evidence="12">
    <location>
        <position position="131"/>
    </location>
    <ligand>
        <name>Zn(2+)</name>
        <dbReference type="ChEBI" id="CHEBI:29105"/>
        <note>ligand shared between dimeric partners</note>
    </ligand>
</feature>
<evidence type="ECO:0000256" key="7">
    <source>
        <dbReference type="ARBA" id="ARBA00030291"/>
    </source>
</evidence>
<dbReference type="Pfam" id="PF00903">
    <property type="entry name" value="Glyoxalase"/>
    <property type="match status" value="1"/>
</dbReference>
<dbReference type="AlphaFoldDB" id="A0AAW0GA37"/>
<dbReference type="InterPro" id="IPR037523">
    <property type="entry name" value="VOC_core"/>
</dbReference>
<dbReference type="InterPro" id="IPR036249">
    <property type="entry name" value="Thioredoxin-like_sf"/>
</dbReference>
<accession>A0AAW0GA37</accession>
<keyword evidence="6" id="KW-0456">Lyase</keyword>
<reference evidence="14 15" key="1">
    <citation type="submission" date="2022-09" db="EMBL/GenBank/DDBJ databases">
        <authorList>
            <person name="Palmer J.M."/>
        </authorList>
    </citation>
    <scope>NUCLEOTIDE SEQUENCE [LARGE SCALE GENOMIC DNA]</scope>
    <source>
        <strain evidence="14 15">DSM 7382</strain>
    </source>
</reference>
<feature type="non-terminal residue" evidence="14">
    <location>
        <position position="1"/>
    </location>
</feature>
<evidence type="ECO:0000256" key="3">
    <source>
        <dbReference type="ARBA" id="ARBA00012081"/>
    </source>
</evidence>
<comment type="pathway">
    <text evidence="1">Secondary metabolite metabolism; methylglyoxal degradation; (R)-lactate from methylglyoxal: step 1/2.</text>
</comment>
<dbReference type="InterPro" id="IPR002109">
    <property type="entry name" value="Glutaredoxin"/>
</dbReference>
<dbReference type="InterPro" id="IPR014025">
    <property type="entry name" value="Glutaredoxin_subgr"/>
</dbReference>
<evidence type="ECO:0000256" key="4">
    <source>
        <dbReference type="ARBA" id="ARBA00022723"/>
    </source>
</evidence>
<gene>
    <name evidence="14" type="ORF">QCA50_009843</name>
</gene>
<dbReference type="NCBIfam" id="TIGR00068">
    <property type="entry name" value="glyox_I"/>
    <property type="match status" value="1"/>
</dbReference>
<evidence type="ECO:0000313" key="15">
    <source>
        <dbReference type="Proteomes" id="UP001385951"/>
    </source>
</evidence>
<keyword evidence="5 12" id="KW-0862">Zinc</keyword>
<dbReference type="InterPro" id="IPR004361">
    <property type="entry name" value="Glyoxalase_1"/>
</dbReference>
<evidence type="ECO:0000259" key="13">
    <source>
        <dbReference type="PROSITE" id="PS51819"/>
    </source>
</evidence>
<dbReference type="SUPFAM" id="SSF54593">
    <property type="entry name" value="Glyoxalase/Bleomycin resistance protein/Dihydroxybiphenyl dioxygenase"/>
    <property type="match status" value="1"/>
</dbReference>
<dbReference type="CDD" id="cd03419">
    <property type="entry name" value="GRX_GRXh_1_2_like"/>
    <property type="match status" value="1"/>
</dbReference>
<dbReference type="PANTHER" id="PTHR10374">
    <property type="entry name" value="LACTOYLGLUTATHIONE LYASE GLYOXALASE I"/>
    <property type="match status" value="1"/>
</dbReference>
<organism evidence="14 15">
    <name type="scientific">Cerrena zonata</name>
    <dbReference type="NCBI Taxonomy" id="2478898"/>
    <lineage>
        <taxon>Eukaryota</taxon>
        <taxon>Fungi</taxon>
        <taxon>Dikarya</taxon>
        <taxon>Basidiomycota</taxon>
        <taxon>Agaricomycotina</taxon>
        <taxon>Agaricomycetes</taxon>
        <taxon>Polyporales</taxon>
        <taxon>Cerrenaceae</taxon>
        <taxon>Cerrena</taxon>
    </lineage>
</organism>
<feature type="binding site" evidence="12">
    <location>
        <position position="99"/>
    </location>
    <ligand>
        <name>Zn(2+)</name>
        <dbReference type="ChEBI" id="CHEBI:29105"/>
        <note>ligand shared between dimeric partners</note>
    </ligand>
</feature>
<feature type="binding site" evidence="12">
    <location>
        <position position="179"/>
    </location>
    <ligand>
        <name>Zn(2+)</name>
        <dbReference type="ChEBI" id="CHEBI:29105"/>
        <note>ligand shared between dimeric partners</note>
    </ligand>
</feature>
<evidence type="ECO:0000256" key="6">
    <source>
        <dbReference type="ARBA" id="ARBA00023239"/>
    </source>
</evidence>
<evidence type="ECO:0000256" key="2">
    <source>
        <dbReference type="ARBA" id="ARBA00010363"/>
    </source>
</evidence>
<dbReference type="CDD" id="cd07233">
    <property type="entry name" value="GlxI_Zn"/>
    <property type="match status" value="1"/>
</dbReference>
<comment type="caution">
    <text evidence="14">The sequence shown here is derived from an EMBL/GenBank/DDBJ whole genome shotgun (WGS) entry which is preliminary data.</text>
</comment>
<dbReference type="PROSITE" id="PS51354">
    <property type="entry name" value="GLUTAREDOXIN_2"/>
    <property type="match status" value="1"/>
</dbReference>
<dbReference type="Proteomes" id="UP001385951">
    <property type="component" value="Unassembled WGS sequence"/>
</dbReference>
<name>A0AAW0GA37_9APHY</name>
<evidence type="ECO:0000256" key="10">
    <source>
        <dbReference type="ARBA" id="ARBA00033298"/>
    </source>
</evidence>
<dbReference type="InterPro" id="IPR004360">
    <property type="entry name" value="Glyas_Fos-R_dOase_dom"/>
</dbReference>
<feature type="active site" description="Proton donor/acceptor" evidence="11">
    <location>
        <position position="179"/>
    </location>
</feature>
<evidence type="ECO:0000256" key="11">
    <source>
        <dbReference type="PIRSR" id="PIRSR604361-1"/>
    </source>
</evidence>
<dbReference type="EMBL" id="JASBNA010000015">
    <property type="protein sequence ID" value="KAK7686772.1"/>
    <property type="molecule type" value="Genomic_DNA"/>
</dbReference>
<dbReference type="GO" id="GO:0046872">
    <property type="term" value="F:metal ion binding"/>
    <property type="evidence" value="ECO:0007669"/>
    <property type="project" value="UniProtKB-KW"/>
</dbReference>
<dbReference type="Gene3D" id="3.40.30.10">
    <property type="entry name" value="Glutaredoxin"/>
    <property type="match status" value="1"/>
</dbReference>
<evidence type="ECO:0000256" key="1">
    <source>
        <dbReference type="ARBA" id="ARBA00005008"/>
    </source>
</evidence>
<dbReference type="InterPro" id="IPR029068">
    <property type="entry name" value="Glyas_Bleomycin-R_OHBP_Dase"/>
</dbReference>
<dbReference type="SUPFAM" id="SSF52833">
    <property type="entry name" value="Thioredoxin-like"/>
    <property type="match status" value="1"/>
</dbReference>
<dbReference type="Gene3D" id="3.10.180.10">
    <property type="entry name" value="2,3-Dihydroxybiphenyl 1,2-Dioxygenase, domain 1"/>
    <property type="match status" value="1"/>
</dbReference>
<sequence>LAHVDHPDGYWIELIEHGVNKVENKTDLSSYKLNHTMIRVKDPKASLKFYREVLGFKLFHTKVFEDAKFTLYFLGYESPDFKEDSLDVSTQATKQSVLELTHNWGTENDDSFPGYHDGNSTENGAVAGYGHFGIACDNAEKLCREIESEFPEVEWALKYGEGPAKIIAFVKDPDGYQVEIFSTDSFKDWTDASLTKDAYIIELDEESDGDEIQQALYELTNQRTVPNVFIAGEHIGGNSDLQALNSQDKLEAKIKAAL</sequence>
<evidence type="ECO:0000256" key="8">
    <source>
        <dbReference type="ARBA" id="ARBA00030892"/>
    </source>
</evidence>
<evidence type="ECO:0000313" key="14">
    <source>
        <dbReference type="EMBL" id="KAK7686772.1"/>
    </source>
</evidence>
<dbReference type="PRINTS" id="PR00160">
    <property type="entry name" value="GLUTAREDOXIN"/>
</dbReference>
<proteinExistence type="inferred from homology"/>
<dbReference type="EC" id="4.4.1.5" evidence="3"/>